<feature type="compositionally biased region" description="Low complexity" evidence="1">
    <location>
        <begin position="453"/>
        <end position="470"/>
    </location>
</feature>
<dbReference type="EMBL" id="JAWZYT010001686">
    <property type="protein sequence ID" value="KAK4310007.1"/>
    <property type="molecule type" value="Genomic_DNA"/>
</dbReference>
<protein>
    <submittedName>
        <fullName evidence="2">Uncharacterized protein</fullName>
    </submittedName>
</protein>
<gene>
    <name evidence="2" type="ORF">Pmani_018385</name>
</gene>
<proteinExistence type="predicted"/>
<dbReference type="Proteomes" id="UP001292094">
    <property type="component" value="Unassembled WGS sequence"/>
</dbReference>
<evidence type="ECO:0000313" key="2">
    <source>
        <dbReference type="EMBL" id="KAK4310007.1"/>
    </source>
</evidence>
<reference evidence="2" key="1">
    <citation type="submission" date="2023-11" db="EMBL/GenBank/DDBJ databases">
        <title>Genome assemblies of two species of porcelain crab, Petrolisthes cinctipes and Petrolisthes manimaculis (Anomura: Porcellanidae).</title>
        <authorList>
            <person name="Angst P."/>
        </authorList>
    </citation>
    <scope>NUCLEOTIDE SEQUENCE</scope>
    <source>
        <strain evidence="2">PB745_02</strain>
        <tissue evidence="2">Gill</tissue>
    </source>
</reference>
<evidence type="ECO:0000313" key="3">
    <source>
        <dbReference type="Proteomes" id="UP001292094"/>
    </source>
</evidence>
<name>A0AAE1U4W0_9EUCA</name>
<comment type="caution">
    <text evidence="2">The sequence shown here is derived from an EMBL/GenBank/DDBJ whole genome shotgun (WGS) entry which is preliminary data.</text>
</comment>
<keyword evidence="3" id="KW-1185">Reference proteome</keyword>
<feature type="compositionally biased region" description="Polar residues" evidence="1">
    <location>
        <begin position="529"/>
        <end position="544"/>
    </location>
</feature>
<accession>A0AAE1U4W0</accession>
<feature type="compositionally biased region" description="Low complexity" evidence="1">
    <location>
        <begin position="545"/>
        <end position="559"/>
    </location>
</feature>
<feature type="region of interest" description="Disordered" evidence="1">
    <location>
        <begin position="509"/>
        <end position="573"/>
    </location>
</feature>
<evidence type="ECO:0000256" key="1">
    <source>
        <dbReference type="SAM" id="MobiDB-lite"/>
    </source>
</evidence>
<organism evidence="2 3">
    <name type="scientific">Petrolisthes manimaculis</name>
    <dbReference type="NCBI Taxonomy" id="1843537"/>
    <lineage>
        <taxon>Eukaryota</taxon>
        <taxon>Metazoa</taxon>
        <taxon>Ecdysozoa</taxon>
        <taxon>Arthropoda</taxon>
        <taxon>Crustacea</taxon>
        <taxon>Multicrustacea</taxon>
        <taxon>Malacostraca</taxon>
        <taxon>Eumalacostraca</taxon>
        <taxon>Eucarida</taxon>
        <taxon>Decapoda</taxon>
        <taxon>Pleocyemata</taxon>
        <taxon>Anomura</taxon>
        <taxon>Galatheoidea</taxon>
        <taxon>Porcellanidae</taxon>
        <taxon>Petrolisthes</taxon>
    </lineage>
</organism>
<feature type="region of interest" description="Disordered" evidence="1">
    <location>
        <begin position="449"/>
        <end position="475"/>
    </location>
</feature>
<dbReference type="AlphaFoldDB" id="A0AAE1U4W0"/>
<feature type="compositionally biased region" description="Polar residues" evidence="1">
    <location>
        <begin position="509"/>
        <end position="522"/>
    </location>
</feature>
<feature type="compositionally biased region" description="Basic residues" evidence="1">
    <location>
        <begin position="560"/>
        <end position="573"/>
    </location>
</feature>
<sequence>MDGDYWAGPVWSSRKFVKPLSTANFCYPDSENVGLGTVAMKTPERDRDYILTRSKIIDANFPLRKTLPFAYPLIQPTDNKKIKNTSYEVNPRVGNCLGTLSMGGEIYVVHPIRKSKKSQIITVSRLASGWDSECSDGGLMSQRDHFPKLKRKICFPREKIIEQLVCQSVYNTGCILHRSETQIQFTSLHNKYEGFDSSSNTIQSDITTTDAAVSGVIPGMWSEHNVCIMANQWIPDVVGKRCQGISLPKHFQTQGDTVEFGHEQDVWFSPQVTQRLRSPWTGVATYTSQHEPSAMSLLSLDANGDIFSQDFRLCRGPCNPLEVDCPLISKQQGKNILSKWEEEVIKIEMSNLSKKNYVYYDASPFFQQIHCKETSNKTPKTSKSKAKFHNKNTVKEFSENENIKIWDVKKRVQEEIKKTKKRKKKSADNSKRGIFWIDSLLDNYKITHDFSETPNKTPNKTPNNTSNTTPQDPLSQYMPSELVASVEPQKLKEYNDRLATQILSLWQENMSPRQETHTSQKPPSRLKTSHTNTTSSSRINTQTHSQMSSQSSQVSSVLSRKVKKLKKKRMDGF</sequence>